<comment type="caution">
    <text evidence="1">The sequence shown here is derived from an EMBL/GenBank/DDBJ whole genome shotgun (WGS) entry which is preliminary data.</text>
</comment>
<evidence type="ECO:0000313" key="4">
    <source>
        <dbReference type="Proteomes" id="UP000235114"/>
    </source>
</evidence>
<gene>
    <name evidence="1" type="ORF">CU635_00965</name>
    <name evidence="2" type="ORF">CVD25_03370</name>
</gene>
<reference evidence="1 3" key="1">
    <citation type="submission" date="2017-11" db="EMBL/GenBank/DDBJ databases">
        <title>Comparitive Functional Genomics of Dry Heat Resistant strains isolated from the Viking Spacecraft.</title>
        <authorList>
            <person name="Seuylemezian A."/>
            <person name="Cooper K."/>
            <person name="Vaishampayan P."/>
        </authorList>
    </citation>
    <scope>NUCLEOTIDE SEQUENCE [LARGE SCALE GENOMIC DNA]</scope>
    <source>
        <strain evidence="1 3">M4.6</strain>
    </source>
</reference>
<proteinExistence type="predicted"/>
<accession>A0A2N5GSA3</accession>
<dbReference type="Proteomes" id="UP000234951">
    <property type="component" value="Unassembled WGS sequence"/>
</dbReference>
<evidence type="ECO:0000313" key="1">
    <source>
        <dbReference type="EMBL" id="PLR86522.1"/>
    </source>
</evidence>
<evidence type="ECO:0000313" key="2">
    <source>
        <dbReference type="EMBL" id="PLS00293.1"/>
    </source>
</evidence>
<reference evidence="2 4" key="2">
    <citation type="submission" date="2017-12" db="EMBL/GenBank/DDBJ databases">
        <title>Comparative Functional Genomics of Dry Heat Resistant strains isolated from the Viking Spacecraft.</title>
        <authorList>
            <person name="Seuylemezian A."/>
            <person name="Cooper K."/>
            <person name="Vaishampayan P."/>
        </authorList>
    </citation>
    <scope>NUCLEOTIDE SEQUENCE [LARGE SCALE GENOMIC DNA]</scope>
    <source>
        <strain evidence="2 4">ATCC 29669</strain>
    </source>
</reference>
<keyword evidence="4" id="KW-1185">Reference proteome</keyword>
<dbReference type="Proteomes" id="UP000235114">
    <property type="component" value="Unassembled WGS sequence"/>
</dbReference>
<organism evidence="1 3">
    <name type="scientific">Bacillus canaveralius</name>
    <dbReference type="NCBI Taxonomy" id="1403243"/>
    <lineage>
        <taxon>Bacteria</taxon>
        <taxon>Bacillati</taxon>
        <taxon>Bacillota</taxon>
        <taxon>Bacilli</taxon>
        <taxon>Bacillales</taxon>
        <taxon>Bacillaceae</taxon>
        <taxon>Bacillus</taxon>
    </lineage>
</organism>
<name>A0A2N5GSA3_9BACI</name>
<protein>
    <submittedName>
        <fullName evidence="1">Uncharacterized protein</fullName>
    </submittedName>
</protein>
<dbReference type="EMBL" id="PGVD01000012">
    <property type="protein sequence ID" value="PLS00293.1"/>
    <property type="molecule type" value="Genomic_DNA"/>
</dbReference>
<dbReference type="EMBL" id="PGVA01000002">
    <property type="protein sequence ID" value="PLR86522.1"/>
    <property type="molecule type" value="Genomic_DNA"/>
</dbReference>
<sequence>MCPFTNLAQHLLELKNSSWLNKLKHMKQIKMFERKMIELYKGSYSLDTNNDKTLIWLYEYYSSQGQMEKSMAEAARFLAKKWSFDMAQLLCTAPCE</sequence>
<dbReference type="AlphaFoldDB" id="A0A2N5GSA3"/>
<evidence type="ECO:0000313" key="3">
    <source>
        <dbReference type="Proteomes" id="UP000234951"/>
    </source>
</evidence>